<dbReference type="RefSeq" id="XP_033581310.1">
    <property type="nucleotide sequence ID" value="XM_033713557.1"/>
</dbReference>
<protein>
    <submittedName>
        <fullName evidence="1 3">Uncharacterized protein</fullName>
    </submittedName>
</protein>
<gene>
    <name evidence="1 3" type="ORF">BDZ99DRAFT_235436</name>
</gene>
<dbReference type="Proteomes" id="UP000504636">
    <property type="component" value="Unplaced"/>
</dbReference>
<evidence type="ECO:0000313" key="2">
    <source>
        <dbReference type="Proteomes" id="UP000504636"/>
    </source>
</evidence>
<reference evidence="3" key="2">
    <citation type="submission" date="2020-04" db="EMBL/GenBank/DDBJ databases">
        <authorList>
            <consortium name="NCBI Genome Project"/>
        </authorList>
    </citation>
    <scope>NUCLEOTIDE SEQUENCE</scope>
    <source>
        <strain evidence="3">CBS 304.34</strain>
    </source>
</reference>
<dbReference type="AlphaFoldDB" id="A0A6A6YZJ2"/>
<sequence>MEFLVRCDTDATYISTRFPALLSALLFTKLITPNCCNISQQRSPEEQPAVLPVQDEASSNDCLLPFLDPSISNESSFPDSDGNVRVQPNVAVVNHAANLYGDTVPFICFGIFHANTWLRNLLKQACAADRKASLELARNIRDLLPRELRDEIYKLLMPDRVNLCVPLDVLARNDHTTQEPGKKNGPTVLVPFLRW</sequence>
<dbReference type="EMBL" id="MU003695">
    <property type="protein sequence ID" value="KAF2814346.1"/>
    <property type="molecule type" value="Genomic_DNA"/>
</dbReference>
<evidence type="ECO:0000313" key="1">
    <source>
        <dbReference type="EMBL" id="KAF2814346.1"/>
    </source>
</evidence>
<reference evidence="3" key="3">
    <citation type="submission" date="2025-04" db="UniProtKB">
        <authorList>
            <consortium name="RefSeq"/>
        </authorList>
    </citation>
    <scope>IDENTIFICATION</scope>
    <source>
        <strain evidence="3">CBS 304.34</strain>
    </source>
</reference>
<evidence type="ECO:0000313" key="3">
    <source>
        <dbReference type="RefSeq" id="XP_033581310.1"/>
    </source>
</evidence>
<proteinExistence type="predicted"/>
<organism evidence="1">
    <name type="scientific">Mytilinidion resinicola</name>
    <dbReference type="NCBI Taxonomy" id="574789"/>
    <lineage>
        <taxon>Eukaryota</taxon>
        <taxon>Fungi</taxon>
        <taxon>Dikarya</taxon>
        <taxon>Ascomycota</taxon>
        <taxon>Pezizomycotina</taxon>
        <taxon>Dothideomycetes</taxon>
        <taxon>Pleosporomycetidae</taxon>
        <taxon>Mytilinidiales</taxon>
        <taxon>Mytilinidiaceae</taxon>
        <taxon>Mytilinidion</taxon>
    </lineage>
</organism>
<name>A0A6A6YZJ2_9PEZI</name>
<reference evidence="1 3" key="1">
    <citation type="journal article" date="2020" name="Stud. Mycol.">
        <title>101 Dothideomycetes genomes: a test case for predicting lifestyles and emergence of pathogens.</title>
        <authorList>
            <person name="Haridas S."/>
            <person name="Albert R."/>
            <person name="Binder M."/>
            <person name="Bloem J."/>
            <person name="Labutti K."/>
            <person name="Salamov A."/>
            <person name="Andreopoulos B."/>
            <person name="Baker S."/>
            <person name="Barry K."/>
            <person name="Bills G."/>
            <person name="Bluhm B."/>
            <person name="Cannon C."/>
            <person name="Castanera R."/>
            <person name="Culley D."/>
            <person name="Daum C."/>
            <person name="Ezra D."/>
            <person name="Gonzalez J."/>
            <person name="Henrissat B."/>
            <person name="Kuo A."/>
            <person name="Liang C."/>
            <person name="Lipzen A."/>
            <person name="Lutzoni F."/>
            <person name="Magnuson J."/>
            <person name="Mondo S."/>
            <person name="Nolan M."/>
            <person name="Ohm R."/>
            <person name="Pangilinan J."/>
            <person name="Park H.-J."/>
            <person name="Ramirez L."/>
            <person name="Alfaro M."/>
            <person name="Sun H."/>
            <person name="Tritt A."/>
            <person name="Yoshinaga Y."/>
            <person name="Zwiers L.-H."/>
            <person name="Turgeon B."/>
            <person name="Goodwin S."/>
            <person name="Spatafora J."/>
            <person name="Crous P."/>
            <person name="Grigoriev I."/>
        </authorList>
    </citation>
    <scope>NUCLEOTIDE SEQUENCE</scope>
    <source>
        <strain evidence="1 3">CBS 304.34</strain>
    </source>
</reference>
<keyword evidence="2" id="KW-1185">Reference proteome</keyword>
<accession>A0A6A6YZJ2</accession>
<dbReference type="GeneID" id="54454450"/>